<dbReference type="AlphaFoldDB" id="A0A5R9IFB9"/>
<dbReference type="GO" id="GO:0035556">
    <property type="term" value="P:intracellular signal transduction"/>
    <property type="evidence" value="ECO:0007669"/>
    <property type="project" value="TreeGrafter"/>
</dbReference>
<dbReference type="PROSITE" id="PS50011">
    <property type="entry name" value="PROTEIN_KINASE_DOM"/>
    <property type="match status" value="1"/>
</dbReference>
<dbReference type="Gene3D" id="1.10.510.10">
    <property type="entry name" value="Transferase(Phosphotransferase) domain 1"/>
    <property type="match status" value="1"/>
</dbReference>
<keyword evidence="4" id="KW-0418">Kinase</keyword>
<keyword evidence="5" id="KW-1185">Reference proteome</keyword>
<dbReference type="OrthoDB" id="9801841at2"/>
<protein>
    <submittedName>
        <fullName evidence="4">Serine/threonine protein kinase</fullName>
    </submittedName>
</protein>
<dbReference type="Pfam" id="PF00069">
    <property type="entry name" value="Pkinase"/>
    <property type="match status" value="1"/>
</dbReference>
<feature type="domain" description="Protein kinase" evidence="3">
    <location>
        <begin position="48"/>
        <end position="319"/>
    </location>
</feature>
<dbReference type="PANTHER" id="PTHR24346:SF30">
    <property type="entry name" value="MATERNAL EMBRYONIC LEUCINE ZIPPER KINASE"/>
    <property type="match status" value="1"/>
</dbReference>
<evidence type="ECO:0000313" key="4">
    <source>
        <dbReference type="EMBL" id="TLU64225.1"/>
    </source>
</evidence>
<evidence type="ECO:0000313" key="5">
    <source>
        <dbReference type="Proteomes" id="UP000307790"/>
    </source>
</evidence>
<dbReference type="InterPro" id="IPR000719">
    <property type="entry name" value="Prot_kinase_dom"/>
</dbReference>
<name>A0A5R9IFB9_9GAMM</name>
<gene>
    <name evidence="4" type="ORF">FE810_12370</name>
</gene>
<dbReference type="GO" id="GO:0005524">
    <property type="term" value="F:ATP binding"/>
    <property type="evidence" value="ECO:0007669"/>
    <property type="project" value="UniProtKB-KW"/>
</dbReference>
<comment type="caution">
    <text evidence="4">The sequence shown here is derived from an EMBL/GenBank/DDBJ whole genome shotgun (WGS) entry which is preliminary data.</text>
</comment>
<evidence type="ECO:0000259" key="3">
    <source>
        <dbReference type="PROSITE" id="PS50011"/>
    </source>
</evidence>
<evidence type="ECO:0000256" key="1">
    <source>
        <dbReference type="ARBA" id="ARBA00022741"/>
    </source>
</evidence>
<reference evidence="4 5" key="1">
    <citation type="submission" date="2019-05" db="EMBL/GenBank/DDBJ databases">
        <title>Genome sequences of Thalassotalea litorea 1K03283.</title>
        <authorList>
            <person name="Zhang D."/>
        </authorList>
    </citation>
    <scope>NUCLEOTIDE SEQUENCE [LARGE SCALE GENOMIC DNA]</scope>
    <source>
        <strain evidence="4 5">MCCC 1K03283</strain>
    </source>
</reference>
<dbReference type="SMART" id="SM00220">
    <property type="entry name" value="S_TKc"/>
    <property type="match status" value="1"/>
</dbReference>
<keyword evidence="2" id="KW-0067">ATP-binding</keyword>
<accession>A0A5R9IFB9</accession>
<sequence>MAASAPNKNLQHFYIAEEQSIYLLSHKDAEKLKQWIELCKSQLRQLGYHNIQLLGKGAYGFVFCGEAGNGDTGADDSQVFKFSRITLPQHVQDRLADEALMQSTITHPNIPKLVEYRKIKRQSILQMSRAPGVDMEVYSHQHGPLAPELVVKLTIQLIKILNYLKNPANHQQQKPIVHGDIKPSNLVFDTHSEKIQLIDWGSSVWAQIDNQGQSTTASVMDLMSGDLHHTNARMGDIYFIGEEQLNGGLSSPRFDEQGMAATLYALASGQSCRYGYKVITAASLGLPKILGKSLDAMLGDDPELRKKAGDYLFSQLPLLEKLVLNPNPKINLIKSVIPVWIKPKVAQMDTVVYGSRKSFLRESSERDKLVDIDDVQLEKYYKNFLVGMGATEKAFIAAVSRLARYPVVGGLAIRWEKDGVYVDSNLTLFDQSLETAFKSAVNNMVTLAQGIFRVGIFKSCLFDARNTLHIERSDSSVPFTAATGQFIPFEVSNLDEMDKPSRLHSYFEDGKDPDEYLRLPGKIMAVLARLNKIHHTGCIIFEVLENHLKIHSYLMLLNHAKRDEFAQCLGEIIELLPTIKGVGISGFMKLPYKDTRFFEHMNQLPEKFYPKNPKQQNLNNKT</sequence>
<dbReference type="PANTHER" id="PTHR24346">
    <property type="entry name" value="MAP/MICROTUBULE AFFINITY-REGULATING KINASE"/>
    <property type="match status" value="1"/>
</dbReference>
<dbReference type="PROSITE" id="PS00108">
    <property type="entry name" value="PROTEIN_KINASE_ST"/>
    <property type="match status" value="1"/>
</dbReference>
<dbReference type="SUPFAM" id="SSF56112">
    <property type="entry name" value="Protein kinase-like (PK-like)"/>
    <property type="match status" value="1"/>
</dbReference>
<keyword evidence="4" id="KW-0808">Transferase</keyword>
<dbReference type="Proteomes" id="UP000307790">
    <property type="component" value="Unassembled WGS sequence"/>
</dbReference>
<dbReference type="EMBL" id="VCBC01000012">
    <property type="protein sequence ID" value="TLU64225.1"/>
    <property type="molecule type" value="Genomic_DNA"/>
</dbReference>
<dbReference type="InterPro" id="IPR011009">
    <property type="entry name" value="Kinase-like_dom_sf"/>
</dbReference>
<organism evidence="4 5">
    <name type="scientific">Thalassotalea litorea</name>
    <dbReference type="NCBI Taxonomy" id="2020715"/>
    <lineage>
        <taxon>Bacteria</taxon>
        <taxon>Pseudomonadati</taxon>
        <taxon>Pseudomonadota</taxon>
        <taxon>Gammaproteobacteria</taxon>
        <taxon>Alteromonadales</taxon>
        <taxon>Colwelliaceae</taxon>
        <taxon>Thalassotalea</taxon>
    </lineage>
</organism>
<dbReference type="GO" id="GO:0005737">
    <property type="term" value="C:cytoplasm"/>
    <property type="evidence" value="ECO:0007669"/>
    <property type="project" value="TreeGrafter"/>
</dbReference>
<keyword evidence="4" id="KW-0723">Serine/threonine-protein kinase</keyword>
<proteinExistence type="predicted"/>
<dbReference type="GO" id="GO:0004674">
    <property type="term" value="F:protein serine/threonine kinase activity"/>
    <property type="evidence" value="ECO:0007669"/>
    <property type="project" value="UniProtKB-KW"/>
</dbReference>
<dbReference type="InterPro" id="IPR008271">
    <property type="entry name" value="Ser/Thr_kinase_AS"/>
</dbReference>
<evidence type="ECO:0000256" key="2">
    <source>
        <dbReference type="ARBA" id="ARBA00022840"/>
    </source>
</evidence>
<keyword evidence="1" id="KW-0547">Nucleotide-binding</keyword>